<gene>
    <name evidence="2" type="primary">METTL21D</name>
    <name evidence="2" type="ORF">C6P45_003972</name>
</gene>
<dbReference type="Pfam" id="PF10294">
    <property type="entry name" value="Methyltransf_16"/>
    <property type="match status" value="1"/>
</dbReference>
<evidence type="ECO:0000313" key="2">
    <source>
        <dbReference type="EMBL" id="KAG0669256.1"/>
    </source>
</evidence>
<dbReference type="EMBL" id="PUHR01000046">
    <property type="protein sequence ID" value="KAG0669256.1"/>
    <property type="molecule type" value="Genomic_DNA"/>
</dbReference>
<evidence type="ECO:0000313" key="3">
    <source>
        <dbReference type="Proteomes" id="UP000750334"/>
    </source>
</evidence>
<comment type="caution">
    <text evidence="2">The sequence shown here is derived from an EMBL/GenBank/DDBJ whole genome shotgun (WGS) entry which is preliminary data.</text>
</comment>
<dbReference type="OrthoDB" id="407325at2759"/>
<dbReference type="AlphaFoldDB" id="A0A9P6WBG4"/>
<keyword evidence="1" id="KW-0808">Transferase</keyword>
<keyword evidence="2" id="KW-0489">Methyltransferase</keyword>
<evidence type="ECO:0000256" key="1">
    <source>
        <dbReference type="ARBA" id="ARBA00022679"/>
    </source>
</evidence>
<reference evidence="2 3" key="1">
    <citation type="submission" date="2020-11" db="EMBL/GenBank/DDBJ databases">
        <title>Kefir isolates.</title>
        <authorList>
            <person name="Marcisauskas S."/>
            <person name="Kim Y."/>
            <person name="Blasche S."/>
        </authorList>
    </citation>
    <scope>NUCLEOTIDE SEQUENCE [LARGE SCALE GENOMIC DNA]</scope>
    <source>
        <strain evidence="2 3">OG2</strain>
    </source>
</reference>
<name>A0A9P6WBG4_MAUEX</name>
<dbReference type="Proteomes" id="UP000750334">
    <property type="component" value="Unassembled WGS sequence"/>
</dbReference>
<dbReference type="SUPFAM" id="SSF53335">
    <property type="entry name" value="S-adenosyl-L-methionine-dependent methyltransferases"/>
    <property type="match status" value="1"/>
</dbReference>
<keyword evidence="3" id="KW-1185">Reference proteome</keyword>
<sequence length="242" mass="26880">MDNIFGSFDDLIAVRPIEHLGCQDLSFGGQLSPSLKVVEDGGASGCGGKVWIAGELLCEYILEKTPRDKLLGAILPESSGVMCNILELGSGTGIVGLCVSLLAQQHHFPGETHVNITDIGMLVPLMQDNILANGVGDSTEATELLWGTTLTKQHHNIDLVLAADCVYLEDAFPLLEDTLLQLTSGSEHQPMILMAYRRRRKADRRFFQRIRKHFDVIEVTDFTRHSQYLKSRTHLFELVRVH</sequence>
<dbReference type="InterPro" id="IPR019410">
    <property type="entry name" value="Methyltransf_16"/>
</dbReference>
<organism evidence="2 3">
    <name type="scientific">Maudiozyma exigua</name>
    <name type="common">Yeast</name>
    <name type="synonym">Kazachstania exigua</name>
    <dbReference type="NCBI Taxonomy" id="34358"/>
    <lineage>
        <taxon>Eukaryota</taxon>
        <taxon>Fungi</taxon>
        <taxon>Dikarya</taxon>
        <taxon>Ascomycota</taxon>
        <taxon>Saccharomycotina</taxon>
        <taxon>Saccharomycetes</taxon>
        <taxon>Saccharomycetales</taxon>
        <taxon>Saccharomycetaceae</taxon>
        <taxon>Maudiozyma</taxon>
    </lineage>
</organism>
<dbReference type="PANTHER" id="PTHR14614:SF152">
    <property type="entry name" value="PROTEIN-LYSINE N-METHYLTRANSFERASE EFM6"/>
    <property type="match status" value="1"/>
</dbReference>
<dbReference type="GO" id="GO:0032259">
    <property type="term" value="P:methylation"/>
    <property type="evidence" value="ECO:0007669"/>
    <property type="project" value="UniProtKB-KW"/>
</dbReference>
<dbReference type="InterPro" id="IPR029063">
    <property type="entry name" value="SAM-dependent_MTases_sf"/>
</dbReference>
<proteinExistence type="predicted"/>
<dbReference type="Gene3D" id="3.40.50.150">
    <property type="entry name" value="Vaccinia Virus protein VP39"/>
    <property type="match status" value="1"/>
</dbReference>
<accession>A0A9P6WBG4</accession>
<dbReference type="GO" id="GO:0005829">
    <property type="term" value="C:cytosol"/>
    <property type="evidence" value="ECO:0007669"/>
    <property type="project" value="TreeGrafter"/>
</dbReference>
<dbReference type="GO" id="GO:0008757">
    <property type="term" value="F:S-adenosylmethionine-dependent methyltransferase activity"/>
    <property type="evidence" value="ECO:0007669"/>
    <property type="project" value="UniProtKB-ARBA"/>
</dbReference>
<dbReference type="PANTHER" id="PTHR14614">
    <property type="entry name" value="HEPATOCELLULAR CARCINOMA-ASSOCIATED ANTIGEN"/>
    <property type="match status" value="1"/>
</dbReference>
<protein>
    <submittedName>
        <fullName evidence="2">Methyltransferase-like protein 21D</fullName>
    </submittedName>
</protein>